<dbReference type="EMBL" id="BOLY01000009">
    <property type="protein sequence ID" value="GIZ49446.1"/>
    <property type="molecule type" value="Genomic_DNA"/>
</dbReference>
<dbReference type="GeneID" id="68298051"/>
<dbReference type="Gene3D" id="3.60.15.10">
    <property type="entry name" value="Ribonuclease Z/Hydroxyacylglutathione hydrolase-like"/>
    <property type="match status" value="1"/>
</dbReference>
<dbReference type="AlphaFoldDB" id="A0A9P3FM24"/>
<evidence type="ECO:0000256" key="1">
    <source>
        <dbReference type="SAM" id="MobiDB-lite"/>
    </source>
</evidence>
<comment type="caution">
    <text evidence="2">The sequence shown here is derived from an EMBL/GenBank/DDBJ whole genome shotgun (WGS) entry which is preliminary data.</text>
</comment>
<dbReference type="GO" id="GO:0050313">
    <property type="term" value="F:sulfur dioxygenase activity"/>
    <property type="evidence" value="ECO:0007669"/>
    <property type="project" value="TreeGrafter"/>
</dbReference>
<sequence>MWSEGRKRSTWRNTWAGSPGGPGWHGLDAAPRRTGEPQSHTQSPLHARHTLHATTFRDFAQACALKFSKSRSRMSFRSANNDREMVSPVSDRSSGGPTGMHAAFESAVTPPMVPDDMEGVQVITSDIEPIIHTLYEQSTNRHQYLVADPSTKEAIIIDPVLDRNPYSPGINTTAADQILYLVKEYNYHVVHILETHAVQDHPTSAWYLRTQLRDNDGQFPRICTGKALAGVQRMFARQYGVQNAGWGSKFDSFRDGQVFAVGEMRVQCIHLLSEPDWFGFVIGHNVFLGKEVSQESMHSASVRPTMQVVFRKLARFANIYAFHPQKQQEISRPSTAQTEVSEWMHEPATPRGSISMRRMISRSHLGAIGGSRSSISSEASSRQSQRRISQIPELA</sequence>
<gene>
    <name evidence="2" type="ORF">CKM354_001247600</name>
</gene>
<feature type="compositionally biased region" description="Low complexity" evidence="1">
    <location>
        <begin position="370"/>
        <end position="395"/>
    </location>
</feature>
<feature type="region of interest" description="Disordered" evidence="1">
    <location>
        <begin position="1"/>
        <end position="45"/>
    </location>
</feature>
<dbReference type="SUPFAM" id="SSF56281">
    <property type="entry name" value="Metallo-hydrolase/oxidoreductase"/>
    <property type="match status" value="1"/>
</dbReference>
<feature type="region of interest" description="Disordered" evidence="1">
    <location>
        <begin position="366"/>
        <end position="395"/>
    </location>
</feature>
<dbReference type="RefSeq" id="XP_044663933.1">
    <property type="nucleotide sequence ID" value="XM_044807998.1"/>
</dbReference>
<evidence type="ECO:0008006" key="4">
    <source>
        <dbReference type="Google" id="ProtNLM"/>
    </source>
</evidence>
<protein>
    <recommendedName>
        <fullName evidence="4">Metallo-beta-lactamase domain-containing protein</fullName>
    </recommendedName>
</protein>
<dbReference type="PANTHER" id="PTHR43084:SF1">
    <property type="entry name" value="PERSULFIDE DIOXYGENASE ETHE1, MITOCHONDRIAL"/>
    <property type="match status" value="1"/>
</dbReference>
<keyword evidence="3" id="KW-1185">Reference proteome</keyword>
<feature type="region of interest" description="Disordered" evidence="1">
    <location>
        <begin position="73"/>
        <end position="102"/>
    </location>
</feature>
<dbReference type="Proteomes" id="UP000825890">
    <property type="component" value="Unassembled WGS sequence"/>
</dbReference>
<evidence type="ECO:0000313" key="3">
    <source>
        <dbReference type="Proteomes" id="UP000825890"/>
    </source>
</evidence>
<reference evidence="2 3" key="1">
    <citation type="submission" date="2021-01" db="EMBL/GenBank/DDBJ databases">
        <title>Cercospora kikuchii MAFF 305040 whole genome shotgun sequence.</title>
        <authorList>
            <person name="Kashiwa T."/>
            <person name="Suzuki T."/>
        </authorList>
    </citation>
    <scope>NUCLEOTIDE SEQUENCE [LARGE SCALE GENOMIC DNA]</scope>
    <source>
        <strain evidence="2 3">MAFF 305040</strain>
    </source>
</reference>
<name>A0A9P3FM24_9PEZI</name>
<dbReference type="PANTHER" id="PTHR43084">
    <property type="entry name" value="PERSULFIDE DIOXYGENASE ETHE1"/>
    <property type="match status" value="1"/>
</dbReference>
<proteinExistence type="predicted"/>
<organism evidence="2 3">
    <name type="scientific">Cercospora kikuchii</name>
    <dbReference type="NCBI Taxonomy" id="84275"/>
    <lineage>
        <taxon>Eukaryota</taxon>
        <taxon>Fungi</taxon>
        <taxon>Dikarya</taxon>
        <taxon>Ascomycota</taxon>
        <taxon>Pezizomycotina</taxon>
        <taxon>Dothideomycetes</taxon>
        <taxon>Dothideomycetidae</taxon>
        <taxon>Mycosphaerellales</taxon>
        <taxon>Mycosphaerellaceae</taxon>
        <taxon>Cercospora</taxon>
    </lineage>
</organism>
<dbReference type="InterPro" id="IPR051682">
    <property type="entry name" value="Mito_Persulfide_Diox"/>
</dbReference>
<evidence type="ECO:0000313" key="2">
    <source>
        <dbReference type="EMBL" id="GIZ49446.1"/>
    </source>
</evidence>
<dbReference type="GO" id="GO:0006749">
    <property type="term" value="P:glutathione metabolic process"/>
    <property type="evidence" value="ECO:0007669"/>
    <property type="project" value="TreeGrafter"/>
</dbReference>
<dbReference type="GO" id="GO:0070813">
    <property type="term" value="P:hydrogen sulfide metabolic process"/>
    <property type="evidence" value="ECO:0007669"/>
    <property type="project" value="TreeGrafter"/>
</dbReference>
<dbReference type="OrthoDB" id="449487at2759"/>
<dbReference type="InterPro" id="IPR036866">
    <property type="entry name" value="RibonucZ/Hydroxyglut_hydro"/>
</dbReference>
<accession>A0A9P3FM24</accession>